<gene>
    <name evidence="2" type="ORF">MM415A04731_0007</name>
    <name evidence="3" type="ORF">MM415B04938_0007</name>
</gene>
<keyword evidence="1" id="KW-0812">Transmembrane</keyword>
<evidence type="ECO:0000313" key="2">
    <source>
        <dbReference type="EMBL" id="QJA69327.1"/>
    </source>
</evidence>
<dbReference type="EMBL" id="MT143370">
    <property type="protein sequence ID" value="QJA96098.1"/>
    <property type="molecule type" value="Genomic_DNA"/>
</dbReference>
<reference evidence="3" key="1">
    <citation type="submission" date="2020-03" db="EMBL/GenBank/DDBJ databases">
        <title>The deep terrestrial virosphere.</title>
        <authorList>
            <person name="Holmfeldt K."/>
            <person name="Nilsson E."/>
            <person name="Simone D."/>
            <person name="Lopez-Fernandez M."/>
            <person name="Wu X."/>
            <person name="de Brujin I."/>
            <person name="Lundin D."/>
            <person name="Andersson A."/>
            <person name="Bertilsson S."/>
            <person name="Dopson M."/>
        </authorList>
    </citation>
    <scope>NUCLEOTIDE SEQUENCE</scope>
    <source>
        <strain evidence="2">MM415A04731</strain>
        <strain evidence="3">MM415B04938</strain>
    </source>
</reference>
<keyword evidence="1" id="KW-0472">Membrane</keyword>
<evidence type="ECO:0000256" key="1">
    <source>
        <dbReference type="SAM" id="Phobius"/>
    </source>
</evidence>
<protein>
    <submittedName>
        <fullName evidence="3">Uncharacterized protein</fullName>
    </submittedName>
</protein>
<keyword evidence="1" id="KW-1133">Transmembrane helix</keyword>
<dbReference type="EMBL" id="MT141696">
    <property type="protein sequence ID" value="QJA69327.1"/>
    <property type="molecule type" value="Genomic_DNA"/>
</dbReference>
<proteinExistence type="predicted"/>
<organism evidence="3">
    <name type="scientific">viral metagenome</name>
    <dbReference type="NCBI Taxonomy" id="1070528"/>
    <lineage>
        <taxon>unclassified sequences</taxon>
        <taxon>metagenomes</taxon>
        <taxon>organismal metagenomes</taxon>
    </lineage>
</organism>
<name>A0A6M3LTU7_9ZZZZ</name>
<accession>A0A6M3LTU7</accession>
<dbReference type="AlphaFoldDB" id="A0A6M3LTU7"/>
<feature type="transmembrane region" description="Helical" evidence="1">
    <location>
        <begin position="30"/>
        <end position="51"/>
    </location>
</feature>
<evidence type="ECO:0000313" key="3">
    <source>
        <dbReference type="EMBL" id="QJA96098.1"/>
    </source>
</evidence>
<sequence length="217" mass="24403">MTIISIIGLFGLGFDIQQINDNIKVWNLTWLELGFIIFVISFWIVVIKLILRLHKYESKALLLSVKPKTQVGREISLIVHNKGNIPAICSANITCSIIPGKRQLTHIIQLINASMVWENSGIDTETINAGKSKVLKVCDFRSEDRNGSTVYTMNFIKRELGNSETVPCADYFEGDMSTPKVLIDITFGADLSIGGKNEWKYEVNYVLPTSLLHIKSR</sequence>